<comment type="caution">
    <text evidence="2">The sequence shown here is derived from an EMBL/GenBank/DDBJ whole genome shotgun (WGS) entry which is preliminary data.</text>
</comment>
<feature type="transmembrane region" description="Helical" evidence="1">
    <location>
        <begin position="33"/>
        <end position="53"/>
    </location>
</feature>
<keyword evidence="1" id="KW-1133">Transmembrane helix</keyword>
<sequence>KKLKYFLIGICAYFFLFYGTSIFNALNDPVFRLIWSLLSLPALVSLYFVYFGVAKNL</sequence>
<dbReference type="EMBL" id="BART01039507">
    <property type="protein sequence ID" value="GAH14644.1"/>
    <property type="molecule type" value="Genomic_DNA"/>
</dbReference>
<name>X1EBY5_9ZZZZ</name>
<feature type="transmembrane region" description="Helical" evidence="1">
    <location>
        <begin position="5"/>
        <end position="27"/>
    </location>
</feature>
<reference evidence="2" key="1">
    <citation type="journal article" date="2014" name="Front. Microbiol.">
        <title>High frequency of phylogenetically diverse reductive dehalogenase-homologous genes in deep subseafloor sedimentary metagenomes.</title>
        <authorList>
            <person name="Kawai M."/>
            <person name="Futagami T."/>
            <person name="Toyoda A."/>
            <person name="Takaki Y."/>
            <person name="Nishi S."/>
            <person name="Hori S."/>
            <person name="Arai W."/>
            <person name="Tsubouchi T."/>
            <person name="Morono Y."/>
            <person name="Uchiyama I."/>
            <person name="Ito T."/>
            <person name="Fujiyama A."/>
            <person name="Inagaki F."/>
            <person name="Takami H."/>
        </authorList>
    </citation>
    <scope>NUCLEOTIDE SEQUENCE</scope>
    <source>
        <strain evidence="2">Expedition CK06-06</strain>
    </source>
</reference>
<keyword evidence="1" id="KW-0472">Membrane</keyword>
<accession>X1EBY5</accession>
<evidence type="ECO:0000313" key="2">
    <source>
        <dbReference type="EMBL" id="GAH14644.1"/>
    </source>
</evidence>
<evidence type="ECO:0000256" key="1">
    <source>
        <dbReference type="SAM" id="Phobius"/>
    </source>
</evidence>
<protein>
    <submittedName>
        <fullName evidence="2">Uncharacterized protein</fullName>
    </submittedName>
</protein>
<keyword evidence="1" id="KW-0812">Transmembrane</keyword>
<feature type="non-terminal residue" evidence="2">
    <location>
        <position position="1"/>
    </location>
</feature>
<proteinExistence type="predicted"/>
<organism evidence="2">
    <name type="scientific">marine sediment metagenome</name>
    <dbReference type="NCBI Taxonomy" id="412755"/>
    <lineage>
        <taxon>unclassified sequences</taxon>
        <taxon>metagenomes</taxon>
        <taxon>ecological metagenomes</taxon>
    </lineage>
</organism>
<dbReference type="AlphaFoldDB" id="X1EBY5"/>
<gene>
    <name evidence="2" type="ORF">S01H4_64898</name>
</gene>